<dbReference type="InParanoid" id="A9UQ39"/>
<dbReference type="SMART" id="SM00490">
    <property type="entry name" value="HELICc"/>
    <property type="match status" value="1"/>
</dbReference>
<dbReference type="PIRSF" id="PIRSF005198">
    <property type="entry name" value="Antiviral_helicase_SKI2"/>
    <property type="match status" value="1"/>
</dbReference>
<dbReference type="InterPro" id="IPR050699">
    <property type="entry name" value="RNA-DNA_Helicase"/>
</dbReference>
<dbReference type="Pfam" id="PF00270">
    <property type="entry name" value="DEAD"/>
    <property type="match status" value="1"/>
</dbReference>
<evidence type="ECO:0000256" key="4">
    <source>
        <dbReference type="ARBA" id="ARBA00022801"/>
    </source>
</evidence>
<evidence type="ECO:0000259" key="9">
    <source>
        <dbReference type="PROSITE" id="PS51192"/>
    </source>
</evidence>
<accession>A9UQ39</accession>
<evidence type="ECO:0000256" key="6">
    <source>
        <dbReference type="ARBA" id="ARBA00022840"/>
    </source>
</evidence>
<dbReference type="FunFam" id="1.10.3380.30:FF:000001">
    <property type="entry name" value="Ski2 ATP-dependent RNA helicase"/>
    <property type="match status" value="1"/>
</dbReference>
<gene>
    <name evidence="11" type="ORF">MONBRDRAFT_13948</name>
</gene>
<evidence type="ECO:0000256" key="3">
    <source>
        <dbReference type="ARBA" id="ARBA00022741"/>
    </source>
</evidence>
<dbReference type="Pfam" id="PF08148">
    <property type="entry name" value="DSHCT"/>
    <property type="match status" value="1"/>
</dbReference>
<dbReference type="PANTHER" id="PTHR12131">
    <property type="entry name" value="ATP-DEPENDENT RNA AND DNA HELICASE"/>
    <property type="match status" value="1"/>
</dbReference>
<dbReference type="PROSITE" id="PS51194">
    <property type="entry name" value="HELICASE_CTER"/>
    <property type="match status" value="1"/>
</dbReference>
<dbReference type="GO" id="GO:0005524">
    <property type="term" value="F:ATP binding"/>
    <property type="evidence" value="ECO:0007669"/>
    <property type="project" value="UniProtKB-KW"/>
</dbReference>
<dbReference type="FunCoup" id="A9UQ39">
    <property type="interactions" value="953"/>
</dbReference>
<comment type="subcellular location">
    <subcellularLocation>
        <location evidence="1">Cytoplasm</location>
    </subcellularLocation>
</comment>
<keyword evidence="3" id="KW-0547">Nucleotide-binding</keyword>
<keyword evidence="4" id="KW-0378">Hydrolase</keyword>
<dbReference type="Pfam" id="PF00271">
    <property type="entry name" value="Helicase_C"/>
    <property type="match status" value="1"/>
</dbReference>
<evidence type="ECO:0000313" key="12">
    <source>
        <dbReference type="Proteomes" id="UP000001357"/>
    </source>
</evidence>
<dbReference type="GO" id="GO:0003723">
    <property type="term" value="F:RNA binding"/>
    <property type="evidence" value="ECO:0007669"/>
    <property type="project" value="UniProtKB-KW"/>
</dbReference>
<dbReference type="SMART" id="SM01142">
    <property type="entry name" value="DSHCT"/>
    <property type="match status" value="1"/>
</dbReference>
<feature type="compositionally biased region" description="Basic and acidic residues" evidence="8">
    <location>
        <begin position="287"/>
        <end position="303"/>
    </location>
</feature>
<dbReference type="Gene3D" id="1.10.3380.30">
    <property type="match status" value="2"/>
</dbReference>
<reference evidence="11 12" key="1">
    <citation type="journal article" date="2008" name="Nature">
        <title>The genome of the choanoflagellate Monosiga brevicollis and the origin of metazoans.</title>
        <authorList>
            <consortium name="JGI Sequencing"/>
            <person name="King N."/>
            <person name="Westbrook M.J."/>
            <person name="Young S.L."/>
            <person name="Kuo A."/>
            <person name="Abedin M."/>
            <person name="Chapman J."/>
            <person name="Fairclough S."/>
            <person name="Hellsten U."/>
            <person name="Isogai Y."/>
            <person name="Letunic I."/>
            <person name="Marr M."/>
            <person name="Pincus D."/>
            <person name="Putnam N."/>
            <person name="Rokas A."/>
            <person name="Wright K.J."/>
            <person name="Zuzow R."/>
            <person name="Dirks W."/>
            <person name="Good M."/>
            <person name="Goodstein D."/>
            <person name="Lemons D."/>
            <person name="Li W."/>
            <person name="Lyons J.B."/>
            <person name="Morris A."/>
            <person name="Nichols S."/>
            <person name="Richter D.J."/>
            <person name="Salamov A."/>
            <person name="Bork P."/>
            <person name="Lim W.A."/>
            <person name="Manning G."/>
            <person name="Miller W.T."/>
            <person name="McGinnis W."/>
            <person name="Shapiro H."/>
            <person name="Tjian R."/>
            <person name="Grigoriev I.V."/>
            <person name="Rokhsar D."/>
        </authorList>
    </citation>
    <scope>NUCLEOTIDE SEQUENCE [LARGE SCALE GENOMIC DNA]</scope>
    <source>
        <strain evidence="12">MX1 / ATCC 50154</strain>
    </source>
</reference>
<evidence type="ECO:0000256" key="2">
    <source>
        <dbReference type="ARBA" id="ARBA00022490"/>
    </source>
</evidence>
<dbReference type="GO" id="GO:0016787">
    <property type="term" value="F:hydrolase activity"/>
    <property type="evidence" value="ECO:0007669"/>
    <property type="project" value="UniProtKB-KW"/>
</dbReference>
<dbReference type="GeneID" id="5888060"/>
<dbReference type="RefSeq" id="XP_001742742.1">
    <property type="nucleotide sequence ID" value="XM_001742690.1"/>
</dbReference>
<keyword evidence="12" id="KW-1185">Reference proteome</keyword>
<dbReference type="GO" id="GO:0070478">
    <property type="term" value="P:nuclear-transcribed mRNA catabolic process, 3'-5' exonucleolytic nonsense-mediated decay"/>
    <property type="evidence" value="ECO:0000318"/>
    <property type="project" value="GO_Central"/>
</dbReference>
<evidence type="ECO:0000259" key="10">
    <source>
        <dbReference type="PROSITE" id="PS51194"/>
    </source>
</evidence>
<dbReference type="Gene3D" id="3.40.50.300">
    <property type="entry name" value="P-loop containing nucleotide triphosphate hydrolases"/>
    <property type="match status" value="2"/>
</dbReference>
<dbReference type="PROSITE" id="PS51192">
    <property type="entry name" value="HELICASE_ATP_BIND_1"/>
    <property type="match status" value="1"/>
</dbReference>
<sequence length="998" mass="113186">MPSKCPRTIRCVWWGKQILPKPVLTRSLSILSHLLVSDHHDGASQVKDFADQVPDPAYTWPFELDTFQKQAVVRMEQHESVFVAAHTSAGKTVVAEYAIALCQKHMTRCIYTSPIKALSNQKYRDFRDRFEDVGLLTGDVQIKPAAACLIMTTEILRSMLYRGADLIRDVEWVIFDEIHYINDSDRGVVWEEVIIMLPDHINIVMLSATVPNTFQFADWVGRTKKRQIHVISTAKRPVPLEHFLYTGNEVNATEHFYKIVNASKQFEELGYKKALESKKAKKSGKNSHRDNFGPKSRDKGWGHSDKQLYQTLVRVLKNKDLQPCVIFTFSKKRCEDNADAVRSLDLTSPEEKNLIQHFFRRSVNRLAGTDRDLPQVTRMRDLLQRGVGVHHGGLLPIMKEVVEMLFAQGLVKASVLFATETFAMGVNMPARCVVFDAVSKWDGQDKRSLMAGEYIQMAGRAGRRGLDQTGTVIIICKGDVPDRSVLHSMMLGKPTKLESRFRLTYNMILNLVRVEELRVEDMIRRSFGEITTQQNFGEREDELEETQGRLATLDSGEKKMPADFQEFYELTRLWSNESGQSRSLFLVWHARGRESIQGLKAFSLGRVVVVNSGSYRNALAIVLGWFDIHTGESIFQMLVLVEAQGKEQPAEPGDLLPLPLTILATPERDYCQSLAVELLNLAHKYNKVIALLCQHAATGIRQRQGKGGRLSDRSLGCVESELSHTYASGLPVVDIQKDLKIKELALVECNRDIHRLLEQLRNFPCTEHPNFVQLYAHYHERKTLEKQVQELEHKLSDANLRLLPEYEQRMHVLERLDYISSEQTVLLKGRVACEITTCDEVLATELVFGNHLNNLEPEEIVALLSALVFQERRVSAPTLTGRLEANVEVIKGVATRVAETQLACGMNTPVDEYLETLHFGLVEVVYEWACGMPFKQITGLTDVLEGSIVRCITRLDETCRDIRNAAHVVGDPRLFEKMQKASDLIKRDIVFAGSLYTA</sequence>
<dbReference type="KEGG" id="mbr:MONBRDRAFT_13948"/>
<proteinExistence type="predicted"/>
<keyword evidence="7" id="KW-0694">RNA-binding</keyword>
<dbReference type="InterPro" id="IPR012961">
    <property type="entry name" value="Ski2/MTR4_C"/>
</dbReference>
<feature type="region of interest" description="Disordered" evidence="8">
    <location>
        <begin position="277"/>
        <end position="303"/>
    </location>
</feature>
<dbReference type="EMBL" id="CH991543">
    <property type="protein sequence ID" value="EDQ92980.1"/>
    <property type="molecule type" value="Genomic_DNA"/>
</dbReference>
<dbReference type="FunFam" id="3.40.50.300:FF:000447">
    <property type="entry name" value="helicase SKI2W isoform X2"/>
    <property type="match status" value="1"/>
</dbReference>
<dbReference type="Pfam" id="PF21408">
    <property type="entry name" value="MTR4-like_stalk"/>
    <property type="match status" value="1"/>
</dbReference>
<feature type="domain" description="Helicase ATP-binding" evidence="9">
    <location>
        <begin position="72"/>
        <end position="228"/>
    </location>
</feature>
<dbReference type="GO" id="GO:0055087">
    <property type="term" value="C:Ski complex"/>
    <property type="evidence" value="ECO:0000318"/>
    <property type="project" value="GO_Central"/>
</dbReference>
<dbReference type="SMART" id="SM00487">
    <property type="entry name" value="DEXDc"/>
    <property type="match status" value="1"/>
</dbReference>
<keyword evidence="2" id="KW-0963">Cytoplasm</keyword>
<organism evidence="11 12">
    <name type="scientific">Monosiga brevicollis</name>
    <name type="common">Choanoflagellate</name>
    <dbReference type="NCBI Taxonomy" id="81824"/>
    <lineage>
        <taxon>Eukaryota</taxon>
        <taxon>Choanoflagellata</taxon>
        <taxon>Craspedida</taxon>
        <taxon>Salpingoecidae</taxon>
        <taxon>Monosiga</taxon>
    </lineage>
</organism>
<dbReference type="InterPro" id="IPR025696">
    <property type="entry name" value="Beta-barrel_MTR4"/>
</dbReference>
<evidence type="ECO:0000256" key="1">
    <source>
        <dbReference type="ARBA" id="ARBA00004496"/>
    </source>
</evidence>
<evidence type="ECO:0000256" key="5">
    <source>
        <dbReference type="ARBA" id="ARBA00022806"/>
    </source>
</evidence>
<feature type="domain" description="Helicase C-terminal" evidence="10">
    <location>
        <begin position="307"/>
        <end position="512"/>
    </location>
</feature>
<dbReference type="Proteomes" id="UP000001357">
    <property type="component" value="Unassembled WGS sequence"/>
</dbReference>
<protein>
    <submittedName>
        <fullName evidence="11">Uncharacterized protein</fullName>
    </submittedName>
</protein>
<keyword evidence="5" id="KW-0347">Helicase</keyword>
<dbReference type="InterPro" id="IPR016438">
    <property type="entry name" value="SKI2-like"/>
</dbReference>
<dbReference type="FunFam" id="3.40.50.300:FF:000354">
    <property type="entry name" value="ATP-dependent RNA helicase SKI2"/>
    <property type="match status" value="1"/>
</dbReference>
<dbReference type="AlphaFoldDB" id="A9UQ39"/>
<dbReference type="Pfam" id="PF13234">
    <property type="entry name" value="MTR4_beta-barrel"/>
    <property type="match status" value="1"/>
</dbReference>
<dbReference type="SUPFAM" id="SSF52540">
    <property type="entry name" value="P-loop containing nucleoside triphosphate hydrolases"/>
    <property type="match status" value="1"/>
</dbReference>
<evidence type="ECO:0000256" key="8">
    <source>
        <dbReference type="SAM" id="MobiDB-lite"/>
    </source>
</evidence>
<dbReference type="eggNOG" id="KOG0947">
    <property type="taxonomic scope" value="Eukaryota"/>
</dbReference>
<dbReference type="GO" id="GO:0003724">
    <property type="term" value="F:RNA helicase activity"/>
    <property type="evidence" value="ECO:0000318"/>
    <property type="project" value="GO_Central"/>
</dbReference>
<dbReference type="InterPro" id="IPR001650">
    <property type="entry name" value="Helicase_C-like"/>
</dbReference>
<keyword evidence="6" id="KW-0067">ATP-binding</keyword>
<dbReference type="InterPro" id="IPR048392">
    <property type="entry name" value="MTR4-like_stalk"/>
</dbReference>
<evidence type="ECO:0000256" key="7">
    <source>
        <dbReference type="ARBA" id="ARBA00022884"/>
    </source>
</evidence>
<dbReference type="CDD" id="cd18795">
    <property type="entry name" value="SF2_C_Ski2"/>
    <property type="match status" value="1"/>
</dbReference>
<dbReference type="PANTHER" id="PTHR12131:SF1">
    <property type="entry name" value="ATP-DEPENDENT RNA HELICASE SUPV3L1, MITOCHONDRIAL-RELATED"/>
    <property type="match status" value="1"/>
</dbReference>
<dbReference type="OMA" id="DHVNIIM"/>
<dbReference type="InterPro" id="IPR014001">
    <property type="entry name" value="Helicase_ATP-bd"/>
</dbReference>
<dbReference type="InterPro" id="IPR027417">
    <property type="entry name" value="P-loop_NTPase"/>
</dbReference>
<dbReference type="InterPro" id="IPR011545">
    <property type="entry name" value="DEAD/DEAH_box_helicase_dom"/>
</dbReference>
<evidence type="ECO:0000313" key="11">
    <source>
        <dbReference type="EMBL" id="EDQ92980.1"/>
    </source>
</evidence>
<name>A9UQ39_MONBE</name>
<dbReference type="STRING" id="81824.A9UQ39"/>